<dbReference type="OrthoDB" id="1201990at2"/>
<gene>
    <name evidence="1" type="ORF">CR203_08985</name>
</gene>
<reference evidence="1 2" key="1">
    <citation type="submission" date="2017-10" db="EMBL/GenBank/DDBJ databases">
        <title>Bacillus sp. nov., a halophilic bacterium isolated from a Keqin Lake.</title>
        <authorList>
            <person name="Wang H."/>
        </authorList>
    </citation>
    <scope>NUCLEOTIDE SEQUENCE [LARGE SCALE GENOMIC DNA]</scope>
    <source>
        <strain evidence="1 2">KCTC 13187</strain>
    </source>
</reference>
<keyword evidence="2" id="KW-1185">Reference proteome</keyword>
<dbReference type="Gene3D" id="3.40.50.300">
    <property type="entry name" value="P-loop containing nucleotide triphosphate hydrolases"/>
    <property type="match status" value="1"/>
</dbReference>
<dbReference type="EMBL" id="PDOE01000003">
    <property type="protein sequence ID" value="RKL67825.1"/>
    <property type="molecule type" value="Genomic_DNA"/>
</dbReference>
<dbReference type="RefSeq" id="WP_110937578.1">
    <property type="nucleotide sequence ID" value="NZ_KZ614146.1"/>
</dbReference>
<name>A0A3A9KJA2_9BACI</name>
<evidence type="ECO:0000313" key="2">
    <source>
        <dbReference type="Proteomes" id="UP000281498"/>
    </source>
</evidence>
<sequence length="164" mass="19224">MNKIILIGSSGSGKSTMARQLGDKLNVDVYHLDSLFWKPGWVEVPKNEQRETQKQLVRKDRWIIDGDYGSTVDLRMNAADTVIFLDTNRYLCLYRVVNRWRKHRNKTRPDSGAGPDRITSSFLKWVWSYPNTVRPKVMEKIERLKDEKQIIILKTPKEVQTFVD</sequence>
<comment type="caution">
    <text evidence="1">The sequence shown here is derived from an EMBL/GenBank/DDBJ whole genome shotgun (WGS) entry which is preliminary data.</text>
</comment>
<dbReference type="InterPro" id="IPR052922">
    <property type="entry name" value="Cytidylate_Kinase-2"/>
</dbReference>
<dbReference type="Proteomes" id="UP000281498">
    <property type="component" value="Unassembled WGS sequence"/>
</dbReference>
<protein>
    <submittedName>
        <fullName evidence="1">Topology modulation protein</fullName>
    </submittedName>
</protein>
<proteinExistence type="predicted"/>
<evidence type="ECO:0000313" key="1">
    <source>
        <dbReference type="EMBL" id="RKL67825.1"/>
    </source>
</evidence>
<dbReference type="InterPro" id="IPR027417">
    <property type="entry name" value="P-loop_NTPase"/>
</dbReference>
<accession>A0A3A9KJA2</accession>
<dbReference type="NCBIfam" id="NF005994">
    <property type="entry name" value="PRK08118.1"/>
    <property type="match status" value="1"/>
</dbReference>
<organism evidence="1 2">
    <name type="scientific">Salipaludibacillus neizhouensis</name>
    <dbReference type="NCBI Taxonomy" id="885475"/>
    <lineage>
        <taxon>Bacteria</taxon>
        <taxon>Bacillati</taxon>
        <taxon>Bacillota</taxon>
        <taxon>Bacilli</taxon>
        <taxon>Bacillales</taxon>
        <taxon>Bacillaceae</taxon>
    </lineage>
</organism>
<dbReference type="PANTHER" id="PTHR37816:SF3">
    <property type="entry name" value="MODULATES DNA TOPOLOGY"/>
    <property type="match status" value="1"/>
</dbReference>
<dbReference type="PANTHER" id="PTHR37816">
    <property type="entry name" value="YALI0E33011P"/>
    <property type="match status" value="1"/>
</dbReference>
<dbReference type="SUPFAM" id="SSF52540">
    <property type="entry name" value="P-loop containing nucleoside triphosphate hydrolases"/>
    <property type="match status" value="1"/>
</dbReference>
<dbReference type="AlphaFoldDB" id="A0A3A9KJA2"/>